<dbReference type="GO" id="GO:0140662">
    <property type="term" value="F:ATP-dependent protein folding chaperone"/>
    <property type="evidence" value="ECO:0007669"/>
    <property type="project" value="InterPro"/>
</dbReference>
<reference evidence="4 5" key="1">
    <citation type="submission" date="2017-12" db="EMBL/GenBank/DDBJ databases">
        <title>High-resolution comparative analysis of great ape genomes.</title>
        <authorList>
            <person name="Pollen A."/>
            <person name="Hastie A."/>
            <person name="Hormozdiari F."/>
            <person name="Dougherty M."/>
            <person name="Liu R."/>
            <person name="Chaisson M."/>
            <person name="Hoppe E."/>
            <person name="Hill C."/>
            <person name="Pang A."/>
            <person name="Hillier L."/>
            <person name="Baker C."/>
            <person name="Armstrong J."/>
            <person name="Shendure J."/>
            <person name="Paten B."/>
            <person name="Wilson R."/>
            <person name="Chao H."/>
            <person name="Schneider V."/>
            <person name="Ventura M."/>
            <person name="Kronenberg Z."/>
            <person name="Murali S."/>
            <person name="Gordon D."/>
            <person name="Cantsilieris S."/>
            <person name="Munson K."/>
            <person name="Nelson B."/>
            <person name="Raja A."/>
            <person name="Underwood J."/>
            <person name="Diekhans M."/>
            <person name="Fiddes I."/>
            <person name="Haussler D."/>
            <person name="Eichler E."/>
        </authorList>
    </citation>
    <scope>NUCLEOTIDE SEQUENCE [LARGE SCALE GENOMIC DNA]</scope>
    <source>
        <strain evidence="4">Yerkes chimp pedigree #C0471</strain>
    </source>
</reference>
<evidence type="ECO:0000313" key="4">
    <source>
        <dbReference type="EMBL" id="PNI65093.1"/>
    </source>
</evidence>
<feature type="compositionally biased region" description="Acidic residues" evidence="3">
    <location>
        <begin position="107"/>
        <end position="146"/>
    </location>
</feature>
<gene>
    <name evidence="4" type="ORF">CK820_G0016058</name>
</gene>
<comment type="caution">
    <text evidence="4">The sequence shown here is derived from an EMBL/GenBank/DDBJ whole genome shotgun (WGS) entry which is preliminary data.</text>
</comment>
<dbReference type="Pfam" id="PF00183">
    <property type="entry name" value="HSP90"/>
    <property type="match status" value="1"/>
</dbReference>
<dbReference type="GO" id="GO:0016887">
    <property type="term" value="F:ATP hydrolysis activity"/>
    <property type="evidence" value="ECO:0007669"/>
    <property type="project" value="InterPro"/>
</dbReference>
<name>A0A2J8MZZ9_PANTR</name>
<evidence type="ECO:0000256" key="1">
    <source>
        <dbReference type="ARBA" id="ARBA00008239"/>
    </source>
</evidence>
<accession>A0A2J8MZZ9</accession>
<keyword evidence="2" id="KW-0143">Chaperone</keyword>
<evidence type="ECO:0000313" key="5">
    <source>
        <dbReference type="Proteomes" id="UP000236370"/>
    </source>
</evidence>
<dbReference type="GO" id="GO:0005524">
    <property type="term" value="F:ATP binding"/>
    <property type="evidence" value="ECO:0007669"/>
    <property type="project" value="InterPro"/>
</dbReference>
<proteinExistence type="inferred from homology"/>
<dbReference type="Gene3D" id="1.20.120.790">
    <property type="entry name" value="Heat shock protein 90, C-terminal domain"/>
    <property type="match status" value="1"/>
</dbReference>
<dbReference type="AlphaFoldDB" id="A0A2J8MZZ9"/>
<dbReference type="GO" id="GO:0051082">
    <property type="term" value="F:unfolded protein binding"/>
    <property type="evidence" value="ECO:0007669"/>
    <property type="project" value="InterPro"/>
</dbReference>
<evidence type="ECO:0000256" key="3">
    <source>
        <dbReference type="SAM" id="MobiDB-lite"/>
    </source>
</evidence>
<dbReference type="EMBL" id="NBAG03000240">
    <property type="protein sequence ID" value="PNI65093.1"/>
    <property type="molecule type" value="Genomic_DNA"/>
</dbReference>
<feature type="region of interest" description="Disordered" evidence="3">
    <location>
        <begin position="97"/>
        <end position="146"/>
    </location>
</feature>
<evidence type="ECO:0000256" key="2">
    <source>
        <dbReference type="ARBA" id="ARBA00023186"/>
    </source>
</evidence>
<dbReference type="InterPro" id="IPR001404">
    <property type="entry name" value="Hsp90_fam"/>
</dbReference>
<sequence>QYGWSGNMERIMKAQAYQTGKDISTNYYASQKKTFEINPRHPLIRDMLRRIKEDEDDKTVLDLAVVLFETATLRSGYLLPDTKAYGDRIERMLRLSLNIDPDAKVEEEPEEEPEETAEDTTEDTEQDEDEEMDVGTDEEEETAKMS</sequence>
<organism evidence="4 5">
    <name type="scientific">Pan troglodytes</name>
    <name type="common">Chimpanzee</name>
    <dbReference type="NCBI Taxonomy" id="9598"/>
    <lineage>
        <taxon>Eukaryota</taxon>
        <taxon>Metazoa</taxon>
        <taxon>Chordata</taxon>
        <taxon>Craniata</taxon>
        <taxon>Vertebrata</taxon>
        <taxon>Euteleostomi</taxon>
        <taxon>Mammalia</taxon>
        <taxon>Eutheria</taxon>
        <taxon>Euarchontoglires</taxon>
        <taxon>Primates</taxon>
        <taxon>Haplorrhini</taxon>
        <taxon>Catarrhini</taxon>
        <taxon>Hominidae</taxon>
        <taxon>Pan</taxon>
    </lineage>
</organism>
<protein>
    <submittedName>
        <fullName evidence="4">HSP90B1 isoform 1</fullName>
    </submittedName>
</protein>
<dbReference type="PANTHER" id="PTHR11528">
    <property type="entry name" value="HEAT SHOCK PROTEIN 90 FAMILY MEMBER"/>
    <property type="match status" value="1"/>
</dbReference>
<dbReference type="InterPro" id="IPR037196">
    <property type="entry name" value="HSP90_C"/>
</dbReference>
<dbReference type="SUPFAM" id="SSF110942">
    <property type="entry name" value="HSP90 C-terminal domain"/>
    <property type="match status" value="1"/>
</dbReference>
<feature type="non-terminal residue" evidence="4">
    <location>
        <position position="1"/>
    </location>
</feature>
<dbReference type="Proteomes" id="UP000236370">
    <property type="component" value="Unassembled WGS sequence"/>
</dbReference>
<comment type="similarity">
    <text evidence="1">Belongs to the heat shock protein 90 family.</text>
</comment>